<keyword evidence="3" id="KW-0663">Pyridoxal phosphate</keyword>
<dbReference type="PROSITE" id="PS51318">
    <property type="entry name" value="TAT"/>
    <property type="match status" value="1"/>
</dbReference>
<comment type="cofactor">
    <cofactor evidence="1">
        <name>pyridoxal 5'-phosphate</name>
        <dbReference type="ChEBI" id="CHEBI:597326"/>
    </cofactor>
</comment>
<dbReference type="Gene3D" id="3.40.640.10">
    <property type="entry name" value="Type I PLP-dependent aspartate aminotransferase-like (Major domain)"/>
    <property type="match status" value="1"/>
</dbReference>
<dbReference type="InterPro" id="IPR015424">
    <property type="entry name" value="PyrdxlP-dep_Trfase"/>
</dbReference>
<comment type="similarity">
    <text evidence="5">Belongs to the class-II pyridoxal-phosphate-dependent aminotransferase family. MalY/PatB cystathionine beta-lyase subfamily.</text>
</comment>
<dbReference type="InterPro" id="IPR004839">
    <property type="entry name" value="Aminotransferase_I/II_large"/>
</dbReference>
<evidence type="ECO:0000259" key="6">
    <source>
        <dbReference type="Pfam" id="PF00155"/>
    </source>
</evidence>
<dbReference type="GO" id="GO:0047804">
    <property type="term" value="F:cysteine-S-conjugate beta-lyase activity"/>
    <property type="evidence" value="ECO:0007669"/>
    <property type="project" value="UniProtKB-EC"/>
</dbReference>
<evidence type="ECO:0000313" key="7">
    <source>
        <dbReference type="EMBL" id="SVB36855.1"/>
    </source>
</evidence>
<accession>A0A382DF17</accession>
<dbReference type="AlphaFoldDB" id="A0A382DF17"/>
<gene>
    <name evidence="7" type="ORF">METZ01_LOCUS189709</name>
</gene>
<dbReference type="SUPFAM" id="SSF53383">
    <property type="entry name" value="PLP-dependent transferases"/>
    <property type="match status" value="1"/>
</dbReference>
<reference evidence="7" key="1">
    <citation type="submission" date="2018-05" db="EMBL/GenBank/DDBJ databases">
        <authorList>
            <person name="Lanie J.A."/>
            <person name="Ng W.-L."/>
            <person name="Kazmierczak K.M."/>
            <person name="Andrzejewski T.M."/>
            <person name="Davidsen T.M."/>
            <person name="Wayne K.J."/>
            <person name="Tettelin H."/>
            <person name="Glass J.I."/>
            <person name="Rusch D."/>
            <person name="Podicherti R."/>
            <person name="Tsui H.-C.T."/>
            <person name="Winkler M.E."/>
        </authorList>
    </citation>
    <scope>NUCLEOTIDE SEQUENCE</scope>
</reference>
<dbReference type="PANTHER" id="PTHR43525">
    <property type="entry name" value="PROTEIN MALY"/>
    <property type="match status" value="1"/>
</dbReference>
<dbReference type="Gene3D" id="3.90.1150.10">
    <property type="entry name" value="Aspartate Aminotransferase, domain 1"/>
    <property type="match status" value="1"/>
</dbReference>
<evidence type="ECO:0000256" key="5">
    <source>
        <dbReference type="ARBA" id="ARBA00037974"/>
    </source>
</evidence>
<evidence type="ECO:0000256" key="1">
    <source>
        <dbReference type="ARBA" id="ARBA00001933"/>
    </source>
</evidence>
<protein>
    <recommendedName>
        <fullName evidence="2">cysteine-S-conjugate beta-lyase</fullName>
        <ecNumber evidence="2">4.4.1.13</ecNumber>
    </recommendedName>
</protein>
<dbReference type="InterPro" id="IPR015421">
    <property type="entry name" value="PyrdxlP-dep_Trfase_major"/>
</dbReference>
<dbReference type="PANTHER" id="PTHR43525:SF1">
    <property type="entry name" value="PROTEIN MALY"/>
    <property type="match status" value="1"/>
</dbReference>
<evidence type="ECO:0000256" key="4">
    <source>
        <dbReference type="ARBA" id="ARBA00023239"/>
    </source>
</evidence>
<dbReference type="Pfam" id="PF00155">
    <property type="entry name" value="Aminotran_1_2"/>
    <property type="match status" value="1"/>
</dbReference>
<organism evidence="7">
    <name type="scientific">marine metagenome</name>
    <dbReference type="NCBI Taxonomy" id="408172"/>
    <lineage>
        <taxon>unclassified sequences</taxon>
        <taxon>metagenomes</taxon>
        <taxon>ecological metagenomes</taxon>
    </lineage>
</organism>
<dbReference type="EMBL" id="UINC01039007">
    <property type="protein sequence ID" value="SVB36855.1"/>
    <property type="molecule type" value="Genomic_DNA"/>
</dbReference>
<name>A0A382DF17_9ZZZZ</name>
<proteinExistence type="inferred from homology"/>
<keyword evidence="4" id="KW-0456">Lyase</keyword>
<sequence length="450" mass="50132">MSQRAELNRRTFLRNAGMAALVGGAGVKSSEAATLNAQGSTQSATGRYDFDTIYSRVGTNSSKWDAQIAKFGREHVQVGMGTADQDFRIAPAITRALRARIEHENYGYLTIPDSYRESIVDWNRRRYGLEIDPETIRHSDGVHPAIISSLRAFCPPRSKVLLLTPNYNGFYTDIRVVNTVAEESPLRLVNGRYEIDFEDFERRIDHDTHAFVLCNPQNPTGNVWSREDLMRLGEICTRRRVVVLADEIHCDFVTNGNVYTPYATLDDPEVVRNSITYKSVSKSFNLSAMKCAYLFSSNPDYLDRISGAGQHRQSMNTLGIVAAEAAYNECEDWLDQLIGYIDETQSFVEAFVRTHVPHVQFVKPEGTYLAWLDVSDAIDRVGAMPAVAGDPQATPETTFQRYLVEHANIHVNPGSSYGVGGAGRMRMNIATSRQLVELALSNMAGALGRA</sequence>
<dbReference type="InterPro" id="IPR051798">
    <property type="entry name" value="Class-II_PLP-Dep_Aminotrans"/>
</dbReference>
<evidence type="ECO:0000256" key="2">
    <source>
        <dbReference type="ARBA" id="ARBA00012224"/>
    </source>
</evidence>
<dbReference type="GO" id="GO:0030170">
    <property type="term" value="F:pyridoxal phosphate binding"/>
    <property type="evidence" value="ECO:0007669"/>
    <property type="project" value="InterPro"/>
</dbReference>
<dbReference type="CDD" id="cd00609">
    <property type="entry name" value="AAT_like"/>
    <property type="match status" value="1"/>
</dbReference>
<dbReference type="InterPro" id="IPR015422">
    <property type="entry name" value="PyrdxlP-dep_Trfase_small"/>
</dbReference>
<dbReference type="EC" id="4.4.1.13" evidence="2"/>
<feature type="domain" description="Aminotransferase class I/classII large" evidence="6">
    <location>
        <begin position="89"/>
        <end position="438"/>
    </location>
</feature>
<dbReference type="InterPro" id="IPR006311">
    <property type="entry name" value="TAT_signal"/>
</dbReference>
<evidence type="ECO:0000256" key="3">
    <source>
        <dbReference type="ARBA" id="ARBA00022898"/>
    </source>
</evidence>